<sequence length="337" mass="36342">MSDPRVIAWELQDASYNPPIQKNTDSSSLVSTAAPSTSQLDETRELDVQPGGQYRAHTKLYINFSRTDDTAWRIATGFLITPSIIATAAHNVFALSPLAPAAQIKAYIGYRGSASVAERYTQFRSGKKTVIPEGWVTSRGAIRRDNVAFIQLDRPFEGVTCVRYAYAPGTGAGEVEVAGYAADREDPGTREFGGVVWSVNSNISYNLTREGLMSYTPIDSGGGLVGAPVLRTSDNYAIAVHAFGGAPNLAVPIGPKGHDFDAYIKALEGPLKPDQLFAFPLSTPEKSRSVDVADVARAFPKTSQSVWTTQGSTMIAWWAGYVAAGVMLARWLGRAKR</sequence>
<evidence type="ECO:0000313" key="5">
    <source>
        <dbReference type="Proteomes" id="UP000799437"/>
    </source>
</evidence>
<protein>
    <recommendedName>
        <fullName evidence="6">Serine protease</fullName>
    </recommendedName>
</protein>
<dbReference type="InterPro" id="IPR009003">
    <property type="entry name" value="Peptidase_S1_PA"/>
</dbReference>
<evidence type="ECO:0000313" key="4">
    <source>
        <dbReference type="EMBL" id="KAF2760715.1"/>
    </source>
</evidence>
<proteinExistence type="predicted"/>
<keyword evidence="3" id="KW-1133">Transmembrane helix</keyword>
<dbReference type="Gene3D" id="2.40.10.10">
    <property type="entry name" value="Trypsin-like serine proteases"/>
    <property type="match status" value="2"/>
</dbReference>
<organism evidence="4 5">
    <name type="scientific">Pseudovirgaria hyperparasitica</name>
    <dbReference type="NCBI Taxonomy" id="470096"/>
    <lineage>
        <taxon>Eukaryota</taxon>
        <taxon>Fungi</taxon>
        <taxon>Dikarya</taxon>
        <taxon>Ascomycota</taxon>
        <taxon>Pezizomycotina</taxon>
        <taxon>Dothideomycetes</taxon>
        <taxon>Dothideomycetes incertae sedis</taxon>
        <taxon>Acrospermales</taxon>
        <taxon>Acrospermaceae</taxon>
        <taxon>Pseudovirgaria</taxon>
    </lineage>
</organism>
<keyword evidence="3" id="KW-0472">Membrane</keyword>
<keyword evidence="3" id="KW-0812">Transmembrane</keyword>
<evidence type="ECO:0000256" key="3">
    <source>
        <dbReference type="SAM" id="Phobius"/>
    </source>
</evidence>
<dbReference type="OrthoDB" id="3693942at2759"/>
<dbReference type="GeneID" id="54484440"/>
<evidence type="ECO:0000256" key="1">
    <source>
        <dbReference type="ARBA" id="ARBA00022729"/>
    </source>
</evidence>
<keyword evidence="1" id="KW-0732">Signal</keyword>
<accession>A0A6A6WDR7</accession>
<dbReference type="Proteomes" id="UP000799437">
    <property type="component" value="Unassembled WGS sequence"/>
</dbReference>
<dbReference type="InterPro" id="IPR043504">
    <property type="entry name" value="Peptidase_S1_PA_chymotrypsin"/>
</dbReference>
<dbReference type="InterPro" id="IPR050966">
    <property type="entry name" value="Glutamyl_endopeptidase"/>
</dbReference>
<dbReference type="RefSeq" id="XP_033603166.1">
    <property type="nucleotide sequence ID" value="XM_033743386.1"/>
</dbReference>
<feature type="compositionally biased region" description="Polar residues" evidence="2">
    <location>
        <begin position="18"/>
        <end position="40"/>
    </location>
</feature>
<dbReference type="EMBL" id="ML996567">
    <property type="protein sequence ID" value="KAF2760715.1"/>
    <property type="molecule type" value="Genomic_DNA"/>
</dbReference>
<reference evidence="4" key="1">
    <citation type="journal article" date="2020" name="Stud. Mycol.">
        <title>101 Dothideomycetes genomes: a test case for predicting lifestyles and emergence of pathogens.</title>
        <authorList>
            <person name="Haridas S."/>
            <person name="Albert R."/>
            <person name="Binder M."/>
            <person name="Bloem J."/>
            <person name="Labutti K."/>
            <person name="Salamov A."/>
            <person name="Andreopoulos B."/>
            <person name="Baker S."/>
            <person name="Barry K."/>
            <person name="Bills G."/>
            <person name="Bluhm B."/>
            <person name="Cannon C."/>
            <person name="Castanera R."/>
            <person name="Culley D."/>
            <person name="Daum C."/>
            <person name="Ezra D."/>
            <person name="Gonzalez J."/>
            <person name="Henrissat B."/>
            <person name="Kuo A."/>
            <person name="Liang C."/>
            <person name="Lipzen A."/>
            <person name="Lutzoni F."/>
            <person name="Magnuson J."/>
            <person name="Mondo S."/>
            <person name="Nolan M."/>
            <person name="Ohm R."/>
            <person name="Pangilinan J."/>
            <person name="Park H.-J."/>
            <person name="Ramirez L."/>
            <person name="Alfaro M."/>
            <person name="Sun H."/>
            <person name="Tritt A."/>
            <person name="Yoshinaga Y."/>
            <person name="Zwiers L.-H."/>
            <person name="Turgeon B."/>
            <person name="Goodwin S."/>
            <person name="Spatafora J."/>
            <person name="Crous P."/>
            <person name="Grigoriev I."/>
        </authorList>
    </citation>
    <scope>NUCLEOTIDE SEQUENCE</scope>
    <source>
        <strain evidence="4">CBS 121739</strain>
    </source>
</reference>
<keyword evidence="5" id="KW-1185">Reference proteome</keyword>
<name>A0A6A6WDR7_9PEZI</name>
<feature type="region of interest" description="Disordered" evidence="2">
    <location>
        <begin position="18"/>
        <end position="45"/>
    </location>
</feature>
<dbReference type="PANTHER" id="PTHR15462:SF8">
    <property type="entry name" value="SERINE PROTEASE"/>
    <property type="match status" value="1"/>
</dbReference>
<feature type="transmembrane region" description="Helical" evidence="3">
    <location>
        <begin position="315"/>
        <end position="333"/>
    </location>
</feature>
<dbReference type="SUPFAM" id="SSF50494">
    <property type="entry name" value="Trypsin-like serine proteases"/>
    <property type="match status" value="1"/>
</dbReference>
<dbReference type="PANTHER" id="PTHR15462">
    <property type="entry name" value="SERINE PROTEASE"/>
    <property type="match status" value="1"/>
</dbReference>
<evidence type="ECO:0008006" key="6">
    <source>
        <dbReference type="Google" id="ProtNLM"/>
    </source>
</evidence>
<gene>
    <name evidence="4" type="ORF">EJ05DRAFT_473339</name>
</gene>
<evidence type="ECO:0000256" key="2">
    <source>
        <dbReference type="SAM" id="MobiDB-lite"/>
    </source>
</evidence>
<dbReference type="AlphaFoldDB" id="A0A6A6WDR7"/>